<dbReference type="GO" id="GO:0005886">
    <property type="term" value="C:plasma membrane"/>
    <property type="evidence" value="ECO:0007669"/>
    <property type="project" value="TreeGrafter"/>
</dbReference>
<name>A0A1I2TD98_9SPHI</name>
<keyword evidence="1" id="KW-0812">Transmembrane</keyword>
<organism evidence="2 3">
    <name type="scientific">Pedobacter insulae</name>
    <dbReference type="NCBI Taxonomy" id="414048"/>
    <lineage>
        <taxon>Bacteria</taxon>
        <taxon>Pseudomonadati</taxon>
        <taxon>Bacteroidota</taxon>
        <taxon>Sphingobacteriia</taxon>
        <taxon>Sphingobacteriales</taxon>
        <taxon>Sphingobacteriaceae</taxon>
        <taxon>Pedobacter</taxon>
    </lineage>
</organism>
<dbReference type="EMBL" id="FOPP01000001">
    <property type="protein sequence ID" value="SFG62089.1"/>
    <property type="molecule type" value="Genomic_DNA"/>
</dbReference>
<feature type="transmembrane region" description="Helical" evidence="1">
    <location>
        <begin position="324"/>
        <end position="346"/>
    </location>
</feature>
<evidence type="ECO:0008006" key="4">
    <source>
        <dbReference type="Google" id="ProtNLM"/>
    </source>
</evidence>
<dbReference type="PANTHER" id="PTHR32309">
    <property type="entry name" value="TYROSINE-PROTEIN KINASE"/>
    <property type="match status" value="1"/>
</dbReference>
<dbReference type="OrthoDB" id="745212at2"/>
<evidence type="ECO:0000313" key="2">
    <source>
        <dbReference type="EMBL" id="SFG62089.1"/>
    </source>
</evidence>
<dbReference type="Proteomes" id="UP000199666">
    <property type="component" value="Unassembled WGS sequence"/>
</dbReference>
<dbReference type="PANTHER" id="PTHR32309:SF13">
    <property type="entry name" value="FERRIC ENTEROBACTIN TRANSPORT PROTEIN FEPE"/>
    <property type="match status" value="1"/>
</dbReference>
<feature type="transmembrane region" description="Helical" evidence="1">
    <location>
        <begin position="29"/>
        <end position="48"/>
    </location>
</feature>
<dbReference type="STRING" id="414048.SAMN04489864_101295"/>
<keyword evidence="3" id="KW-1185">Reference proteome</keyword>
<sequence length="351" mass="39335">MSQVKREFELKAIFLQIKEWRSYLKLKRVTLFVALFLGMIVGAVYAWYKPTVYTAVSTFVLEDTDKSRSLGQYANIASMVGLDIGGSSSNGIFQGDNIIELYKSRSMIVKTLLTHAVFNNKSQPLVERYLAINPLRNAWGQVKPLGDLNFSNSGKLSVLQDSVLTVIVQAINKKELVVSRPDKKLSLISVAYTSKDEQFAKVFNDQIVKNVNDFYIQTKVKKSAANVNILQHQADSIRKSLNRALTGVAASNDANPNANPARQVLRVPSQKRQVDAEANKAILTELSKNLELGKITLRQETPLIQLIDEPVFPLEKTKFSMVKFMLLGGLAFLLMATIYLLGARLYQRIME</sequence>
<evidence type="ECO:0000313" key="3">
    <source>
        <dbReference type="Proteomes" id="UP000199666"/>
    </source>
</evidence>
<dbReference type="RefSeq" id="WP_090991776.1">
    <property type="nucleotide sequence ID" value="NZ_FOPP01000001.1"/>
</dbReference>
<dbReference type="InterPro" id="IPR050445">
    <property type="entry name" value="Bact_polysacc_biosynth/exp"/>
</dbReference>
<dbReference type="AlphaFoldDB" id="A0A1I2TD98"/>
<protein>
    <recommendedName>
        <fullName evidence="4">Chain length determinant protein</fullName>
    </recommendedName>
</protein>
<reference evidence="2 3" key="1">
    <citation type="submission" date="2016-10" db="EMBL/GenBank/DDBJ databases">
        <authorList>
            <person name="de Groot N.N."/>
        </authorList>
    </citation>
    <scope>NUCLEOTIDE SEQUENCE [LARGE SCALE GENOMIC DNA]</scope>
    <source>
        <strain evidence="2 3">DSM 18684</strain>
    </source>
</reference>
<dbReference type="GO" id="GO:0004713">
    <property type="term" value="F:protein tyrosine kinase activity"/>
    <property type="evidence" value="ECO:0007669"/>
    <property type="project" value="TreeGrafter"/>
</dbReference>
<evidence type="ECO:0000256" key="1">
    <source>
        <dbReference type="SAM" id="Phobius"/>
    </source>
</evidence>
<gene>
    <name evidence="2" type="ORF">SAMN04489864_101295</name>
</gene>
<accession>A0A1I2TD98</accession>
<keyword evidence="1" id="KW-0472">Membrane</keyword>
<keyword evidence="1" id="KW-1133">Transmembrane helix</keyword>
<proteinExistence type="predicted"/>